<evidence type="ECO:0000256" key="8">
    <source>
        <dbReference type="ARBA" id="ARBA00023015"/>
    </source>
</evidence>
<dbReference type="InterPro" id="IPR003482">
    <property type="entry name" value="Whib"/>
</dbReference>
<keyword evidence="8" id="KW-0805">Transcription regulation</keyword>
<dbReference type="AlphaFoldDB" id="F2RKY4"/>
<gene>
    <name evidence="14" type="ordered locus">SVEN_2087</name>
</gene>
<evidence type="ECO:0000256" key="6">
    <source>
        <dbReference type="ARBA" id="ARBA00023004"/>
    </source>
</evidence>
<dbReference type="Pfam" id="PF13384">
    <property type="entry name" value="HTH_23"/>
    <property type="match status" value="1"/>
</dbReference>
<dbReference type="GO" id="GO:0003677">
    <property type="term" value="F:DNA binding"/>
    <property type="evidence" value="ECO:0007669"/>
    <property type="project" value="UniProtKB-KW"/>
</dbReference>
<feature type="region of interest" description="Disordered" evidence="12">
    <location>
        <begin position="66"/>
        <end position="86"/>
    </location>
</feature>
<dbReference type="GO" id="GO:0046872">
    <property type="term" value="F:metal ion binding"/>
    <property type="evidence" value="ECO:0007669"/>
    <property type="project" value="UniProtKB-KW"/>
</dbReference>
<protein>
    <submittedName>
        <fullName evidence="14">Sporulation regulatory protein WhiB</fullName>
    </submittedName>
</protein>
<organism evidence="14 15">
    <name type="scientific">Streptomyces venezuelae (strain ATCC 10712 / CBS 650.69 / DSM 40230 / JCM 4526 / NBRC 13096 / PD 04745)</name>
    <dbReference type="NCBI Taxonomy" id="953739"/>
    <lineage>
        <taxon>Bacteria</taxon>
        <taxon>Bacillati</taxon>
        <taxon>Actinomycetota</taxon>
        <taxon>Actinomycetes</taxon>
        <taxon>Kitasatosporales</taxon>
        <taxon>Streptomycetaceae</taxon>
        <taxon>Streptomyces</taxon>
    </lineage>
</organism>
<evidence type="ECO:0000256" key="10">
    <source>
        <dbReference type="ARBA" id="ARBA00023157"/>
    </source>
</evidence>
<comment type="subcellular location">
    <subcellularLocation>
        <location evidence="2">Cytoplasm</location>
    </subcellularLocation>
</comment>
<dbReference type="Pfam" id="PF02467">
    <property type="entry name" value="Whib"/>
    <property type="match status" value="1"/>
</dbReference>
<evidence type="ECO:0000256" key="2">
    <source>
        <dbReference type="ARBA" id="ARBA00004496"/>
    </source>
</evidence>
<dbReference type="PATRIC" id="fig|953739.5.peg.4247"/>
<keyword evidence="9" id="KW-0238">DNA-binding</keyword>
<dbReference type="EMBL" id="FR845719">
    <property type="protein sequence ID" value="CCA55373.1"/>
    <property type="molecule type" value="Genomic_DNA"/>
</dbReference>
<evidence type="ECO:0000256" key="12">
    <source>
        <dbReference type="SAM" id="MobiDB-lite"/>
    </source>
</evidence>
<proteinExistence type="inferred from homology"/>
<dbReference type="GO" id="GO:0047134">
    <property type="term" value="F:protein-disulfide reductase [NAD(P)H] activity"/>
    <property type="evidence" value="ECO:0007669"/>
    <property type="project" value="TreeGrafter"/>
</dbReference>
<feature type="domain" description="4Fe-4S Wbl-type" evidence="13">
    <location>
        <begin position="12"/>
        <end position="74"/>
    </location>
</feature>
<dbReference type="InterPro" id="IPR034768">
    <property type="entry name" value="4FE4S_WBL"/>
</dbReference>
<dbReference type="KEGG" id="sve:SVEN_2087"/>
<evidence type="ECO:0000259" key="13">
    <source>
        <dbReference type="PROSITE" id="PS51674"/>
    </source>
</evidence>
<dbReference type="HOGENOM" id="CLU_1958448_0_0_11"/>
<keyword evidence="4" id="KW-0004">4Fe-4S</keyword>
<keyword evidence="5" id="KW-0479">Metal-binding</keyword>
<comment type="similarity">
    <text evidence="3">Belongs to the WhiB family.</text>
</comment>
<dbReference type="Proteomes" id="UP000006854">
    <property type="component" value="Chromosome"/>
</dbReference>
<dbReference type="GO" id="GO:0051539">
    <property type="term" value="F:4 iron, 4 sulfur cluster binding"/>
    <property type="evidence" value="ECO:0007669"/>
    <property type="project" value="UniProtKB-KW"/>
</dbReference>
<evidence type="ECO:0000256" key="7">
    <source>
        <dbReference type="ARBA" id="ARBA00023014"/>
    </source>
</evidence>
<dbReference type="STRING" id="953739.SVEN_2087"/>
<evidence type="ECO:0000256" key="1">
    <source>
        <dbReference type="ARBA" id="ARBA00001966"/>
    </source>
</evidence>
<keyword evidence="15" id="KW-1185">Reference proteome</keyword>
<name>F2RKY4_STRVP</name>
<evidence type="ECO:0000313" key="15">
    <source>
        <dbReference type="Proteomes" id="UP000006854"/>
    </source>
</evidence>
<evidence type="ECO:0000256" key="9">
    <source>
        <dbReference type="ARBA" id="ARBA00023125"/>
    </source>
</evidence>
<dbReference type="GO" id="GO:0045454">
    <property type="term" value="P:cell redox homeostasis"/>
    <property type="evidence" value="ECO:0007669"/>
    <property type="project" value="TreeGrafter"/>
</dbReference>
<evidence type="ECO:0000256" key="11">
    <source>
        <dbReference type="ARBA" id="ARBA00023163"/>
    </source>
</evidence>
<dbReference type="RefSeq" id="WP_015033291.1">
    <property type="nucleotide sequence ID" value="NC_018750.1"/>
</dbReference>
<evidence type="ECO:0000256" key="5">
    <source>
        <dbReference type="ARBA" id="ARBA00022723"/>
    </source>
</evidence>
<dbReference type="PANTHER" id="PTHR38839">
    <property type="entry name" value="TRANSCRIPTIONAL REGULATOR WHID-RELATED"/>
    <property type="match status" value="1"/>
</dbReference>
<comment type="cofactor">
    <cofactor evidence="1">
        <name>[4Fe-4S] cluster</name>
        <dbReference type="ChEBI" id="CHEBI:49883"/>
    </cofactor>
</comment>
<dbReference type="GeneID" id="300357037"/>
<sequence length="128" mass="14157">MTRNFDWMEQASCAQTDPELFFPDSGNVAEARKVCHACPVKLDCEAHTQLLEEGFSRDQRVGTWAGQTGRDRYRAADPTAPQQTTHGQIVHLVKRGLPADTVADIVGCSTRTVWRVASQRRSDLGEAA</sequence>
<evidence type="ECO:0000256" key="4">
    <source>
        <dbReference type="ARBA" id="ARBA00022485"/>
    </source>
</evidence>
<dbReference type="PROSITE" id="PS51674">
    <property type="entry name" value="4FE4S_WBL"/>
    <property type="match status" value="1"/>
</dbReference>
<dbReference type="PANTHER" id="PTHR38839:SF4">
    <property type="entry name" value="TRANSCRIPTIONAL REGULATOR WHIB"/>
    <property type="match status" value="1"/>
</dbReference>
<dbReference type="GO" id="GO:0045892">
    <property type="term" value="P:negative regulation of DNA-templated transcription"/>
    <property type="evidence" value="ECO:0007669"/>
    <property type="project" value="TreeGrafter"/>
</dbReference>
<accession>F2RKY4</accession>
<evidence type="ECO:0000313" key="14">
    <source>
        <dbReference type="EMBL" id="CCA55373.1"/>
    </source>
</evidence>
<keyword evidence="6" id="KW-0408">Iron</keyword>
<evidence type="ECO:0000256" key="3">
    <source>
        <dbReference type="ARBA" id="ARBA00006597"/>
    </source>
</evidence>
<keyword evidence="7" id="KW-0411">Iron-sulfur</keyword>
<keyword evidence="10" id="KW-1015">Disulfide bond</keyword>
<reference evidence="14 15" key="1">
    <citation type="journal article" date="2011" name="BMC Genomics">
        <title>Genome-wide analysis of the role of GlnR in Streptomyces venezuelae provides new insights into global nitrogen regulation in actinomycetes.</title>
        <authorList>
            <person name="Pullan S.T."/>
            <person name="Bibb M.J."/>
            <person name="Merrick M."/>
        </authorList>
    </citation>
    <scope>NUCLEOTIDE SEQUENCE [LARGE SCALE GENOMIC DNA]</scope>
    <source>
        <strain evidence="15">ATCC 10712 / CBS 650.69 / DSM 40230 / JCM 4526 / NBRC 13096 / PD 04745</strain>
    </source>
</reference>
<keyword evidence="11" id="KW-0804">Transcription</keyword>
<dbReference type="GO" id="GO:0005737">
    <property type="term" value="C:cytoplasm"/>
    <property type="evidence" value="ECO:0007669"/>
    <property type="project" value="UniProtKB-SubCell"/>
</dbReference>